<dbReference type="Proteomes" id="UP001530400">
    <property type="component" value="Unassembled WGS sequence"/>
</dbReference>
<organism evidence="2 3">
    <name type="scientific">Cyclotella atomus</name>
    <dbReference type="NCBI Taxonomy" id="382360"/>
    <lineage>
        <taxon>Eukaryota</taxon>
        <taxon>Sar</taxon>
        <taxon>Stramenopiles</taxon>
        <taxon>Ochrophyta</taxon>
        <taxon>Bacillariophyta</taxon>
        <taxon>Coscinodiscophyceae</taxon>
        <taxon>Thalassiosirophycidae</taxon>
        <taxon>Stephanodiscales</taxon>
        <taxon>Stephanodiscaceae</taxon>
        <taxon>Cyclotella</taxon>
    </lineage>
</organism>
<feature type="transmembrane region" description="Helical" evidence="1">
    <location>
        <begin position="286"/>
        <end position="305"/>
    </location>
</feature>
<dbReference type="AlphaFoldDB" id="A0ABD3NZX1"/>
<evidence type="ECO:0000313" key="2">
    <source>
        <dbReference type="EMBL" id="KAL3779760.1"/>
    </source>
</evidence>
<accession>A0ABD3NZX1</accession>
<dbReference type="EMBL" id="JALLPJ020000920">
    <property type="protein sequence ID" value="KAL3779760.1"/>
    <property type="molecule type" value="Genomic_DNA"/>
</dbReference>
<sequence length="338" mass="35934">MKLLPLFAIITAVFKRNHLANAFSCSSLAFRSSRGSGSNGISCTLHAANRVKLTSLNLSSDTSEATPQSKIEGRKNRVVSGYKAMTTAYLTAGLVSAKSSGLSTNLARTLGGYIALPAGLSYILISAAANNRLGSETYKRLNLAMLEYSALGSAVVLLSGGRNKILALAFALSIINCIKGYSYGVLGWDKKKNVSLVGDIVQGTRETIKGFLTMPNNSKAIGYFVATAMIASLKIQKMIEVVSFIQASGFVKELAMPLARFNRLALLTLCLYTLKDAADRDRLGGTTFIELNGLCAISLGIHAAFFTNGGLMTPLGAAGVFFAMFCGYNGMNEKIKRA</sequence>
<protein>
    <submittedName>
        <fullName evidence="2">Uncharacterized protein</fullName>
    </submittedName>
</protein>
<gene>
    <name evidence="2" type="ORF">ACHAWO_003470</name>
</gene>
<proteinExistence type="predicted"/>
<keyword evidence="1" id="KW-0812">Transmembrane</keyword>
<reference evidence="2 3" key="1">
    <citation type="submission" date="2024-10" db="EMBL/GenBank/DDBJ databases">
        <title>Updated reference genomes for cyclostephanoid diatoms.</title>
        <authorList>
            <person name="Roberts W.R."/>
            <person name="Alverson A.J."/>
        </authorList>
    </citation>
    <scope>NUCLEOTIDE SEQUENCE [LARGE SCALE GENOMIC DNA]</scope>
    <source>
        <strain evidence="2 3">AJA010-31</strain>
    </source>
</reference>
<name>A0ABD3NZX1_9STRA</name>
<keyword evidence="1" id="KW-1133">Transmembrane helix</keyword>
<evidence type="ECO:0000256" key="1">
    <source>
        <dbReference type="SAM" id="Phobius"/>
    </source>
</evidence>
<keyword evidence="3" id="KW-1185">Reference proteome</keyword>
<feature type="transmembrane region" description="Helical" evidence="1">
    <location>
        <begin position="311"/>
        <end position="331"/>
    </location>
</feature>
<keyword evidence="1" id="KW-0472">Membrane</keyword>
<comment type="caution">
    <text evidence="2">The sequence shown here is derived from an EMBL/GenBank/DDBJ whole genome shotgun (WGS) entry which is preliminary data.</text>
</comment>
<feature type="transmembrane region" description="Helical" evidence="1">
    <location>
        <begin position="110"/>
        <end position="129"/>
    </location>
</feature>
<feature type="transmembrane region" description="Helical" evidence="1">
    <location>
        <begin position="141"/>
        <end position="159"/>
    </location>
</feature>
<feature type="transmembrane region" description="Helical" evidence="1">
    <location>
        <begin position="165"/>
        <end position="186"/>
    </location>
</feature>
<evidence type="ECO:0000313" key="3">
    <source>
        <dbReference type="Proteomes" id="UP001530400"/>
    </source>
</evidence>